<comment type="function">
    <text evidence="12">Catalyzes the condensation of the acetyl group of acetyl-CoA with 3-methyl-2-oxobutanoate (2-ketoisovalerate) to form 3-carboxy-3-hydroxy-4-methylpentanoate (2-isopropylmalate).</text>
</comment>
<protein>
    <recommendedName>
        <fullName evidence="4 12">2-isopropylmalate synthase</fullName>
        <ecNumber evidence="3 12">2.3.3.13</ecNumber>
    </recommendedName>
    <alternativeName>
        <fullName evidence="12">Alpha-IPM synthase</fullName>
    </alternativeName>
    <alternativeName>
        <fullName evidence="12">Alpha-isopropylmalate synthase</fullName>
    </alternativeName>
</protein>
<evidence type="ECO:0000256" key="3">
    <source>
        <dbReference type="ARBA" id="ARBA00012973"/>
    </source>
</evidence>
<dbReference type="SUPFAM" id="SSF51569">
    <property type="entry name" value="Aldolase"/>
    <property type="match status" value="1"/>
</dbReference>
<dbReference type="Gene3D" id="3.30.160.270">
    <property type="match status" value="1"/>
</dbReference>
<evidence type="ECO:0000256" key="10">
    <source>
        <dbReference type="ARBA" id="ARBA00023211"/>
    </source>
</evidence>
<dbReference type="UniPathway" id="UPA00048">
    <property type="reaction ID" value="UER00070"/>
</dbReference>
<keyword evidence="5 12" id="KW-0432">Leucine biosynthesis</keyword>
<feature type="binding site" evidence="12">
    <location>
        <position position="202"/>
    </location>
    <ligand>
        <name>Mn(2+)</name>
        <dbReference type="ChEBI" id="CHEBI:29035"/>
    </ligand>
</feature>
<dbReference type="SUPFAM" id="SSF110921">
    <property type="entry name" value="2-isopropylmalate synthase LeuA, allosteric (dimerisation) domain"/>
    <property type="match status" value="1"/>
</dbReference>
<sequence length="511" mass="55930">MPDRILIFDTTLRDGEQSPGATMNEQEKLQLARQLEKLGVDIIEAGFPASSEGDRSGVMRIAQEIRRSRVVGLARAVAEDIETAWRAVEKAAKPGIHTFIATSDIHLEHKLRMSREQVLERIAKAVKLAKSLSDWVEFSCEDATRSNRDFLCSAIQTAIEQGATTINVPDTVGYSFPDEIASLVRYIKENVQDIDRVVLSIHCHNDLGLAVANSLAALKAGARQVECTVNGIGERAGNAALEEIAMLLKTRKDAFDFYTGIVTEQLVHTSRLVTSITGIPVQPNKAIVGANAFAHESGIHQDGVIKERTTYEIIDPESVGLATSSLVLGKHSGRHALRERIRALGYDLTEEEVDKTFERFKHVADRKKTIFDEDIEAIVAEEVLRTSDIYKLLSVTIMSGTDVVPTATVRMEIEGKECHGAELGNGPVDATYNTILKLTGRRPKLVRFSISSITGGTDALGEATIRLEENGNTAVGKGAHEDILVASAKAMVNALNRLYFLSQRPRPGVRL</sequence>
<dbReference type="Pfam" id="PF22617">
    <property type="entry name" value="HCS_D2"/>
    <property type="match status" value="1"/>
</dbReference>
<dbReference type="PROSITE" id="PS00815">
    <property type="entry name" value="AIPM_HOMOCIT_SYNTH_1"/>
    <property type="match status" value="1"/>
</dbReference>
<evidence type="ECO:0000256" key="11">
    <source>
        <dbReference type="ARBA" id="ARBA00023304"/>
    </source>
</evidence>
<dbReference type="InterPro" id="IPR036230">
    <property type="entry name" value="LeuA_allosteric_dom_sf"/>
</dbReference>
<proteinExistence type="inferred from homology"/>
<dbReference type="EC" id="2.3.3.13" evidence="3 12"/>
<dbReference type="AlphaFoldDB" id="A0A7C4AQH6"/>
<dbReference type="PROSITE" id="PS00816">
    <property type="entry name" value="AIPM_HOMOCIT_SYNTH_2"/>
    <property type="match status" value="1"/>
</dbReference>
<comment type="caution">
    <text evidence="14">The sequence shown here is derived from an EMBL/GenBank/DDBJ whole genome shotgun (WGS) entry which is preliminary data.</text>
</comment>
<evidence type="ECO:0000256" key="9">
    <source>
        <dbReference type="ARBA" id="ARBA00022723"/>
    </source>
</evidence>
<dbReference type="PANTHER" id="PTHR10277">
    <property type="entry name" value="HOMOCITRATE SYNTHASE-RELATED"/>
    <property type="match status" value="1"/>
</dbReference>
<dbReference type="GO" id="GO:0003985">
    <property type="term" value="F:acetyl-CoA C-acetyltransferase activity"/>
    <property type="evidence" value="ECO:0007669"/>
    <property type="project" value="UniProtKB-UniRule"/>
</dbReference>
<comment type="catalytic activity">
    <reaction evidence="12">
        <text>3-methyl-2-oxobutanoate + acetyl-CoA + H2O = (2S)-2-isopropylmalate + CoA + H(+)</text>
        <dbReference type="Rhea" id="RHEA:21524"/>
        <dbReference type="ChEBI" id="CHEBI:1178"/>
        <dbReference type="ChEBI" id="CHEBI:11851"/>
        <dbReference type="ChEBI" id="CHEBI:15377"/>
        <dbReference type="ChEBI" id="CHEBI:15378"/>
        <dbReference type="ChEBI" id="CHEBI:57287"/>
        <dbReference type="ChEBI" id="CHEBI:57288"/>
        <dbReference type="EC" id="2.3.3.13"/>
    </reaction>
</comment>
<dbReference type="InterPro" id="IPR002034">
    <property type="entry name" value="AIPM/Hcit_synth_CS"/>
</dbReference>
<dbReference type="Pfam" id="PF00682">
    <property type="entry name" value="HMGL-like"/>
    <property type="match status" value="1"/>
</dbReference>
<dbReference type="Gene3D" id="3.20.20.70">
    <property type="entry name" value="Aldolase class I"/>
    <property type="match status" value="1"/>
</dbReference>
<dbReference type="Pfam" id="PF08502">
    <property type="entry name" value="LeuA_dimer"/>
    <property type="match status" value="1"/>
</dbReference>
<organism evidence="14">
    <name type="scientific">Desulfomonile tiedjei</name>
    <dbReference type="NCBI Taxonomy" id="2358"/>
    <lineage>
        <taxon>Bacteria</taxon>
        <taxon>Pseudomonadati</taxon>
        <taxon>Thermodesulfobacteriota</taxon>
        <taxon>Desulfomonilia</taxon>
        <taxon>Desulfomonilales</taxon>
        <taxon>Desulfomonilaceae</taxon>
        <taxon>Desulfomonile</taxon>
    </lineage>
</organism>
<feature type="binding site" evidence="12">
    <location>
        <position position="238"/>
    </location>
    <ligand>
        <name>Mn(2+)</name>
        <dbReference type="ChEBI" id="CHEBI:29035"/>
    </ligand>
</feature>
<dbReference type="InterPro" id="IPR005671">
    <property type="entry name" value="LeuA_bact_synth"/>
</dbReference>
<dbReference type="HAMAP" id="MF_01025">
    <property type="entry name" value="LeuA_type1"/>
    <property type="match status" value="1"/>
</dbReference>
<dbReference type="SMART" id="SM00917">
    <property type="entry name" value="LeuA_dimer"/>
    <property type="match status" value="1"/>
</dbReference>
<dbReference type="InterPro" id="IPR054691">
    <property type="entry name" value="LeuA/HCS_post-cat"/>
</dbReference>
<dbReference type="PANTHER" id="PTHR10277:SF9">
    <property type="entry name" value="2-ISOPROPYLMALATE SYNTHASE 1, CHLOROPLASTIC-RELATED"/>
    <property type="match status" value="1"/>
</dbReference>
<evidence type="ECO:0000256" key="2">
    <source>
        <dbReference type="ARBA" id="ARBA00009396"/>
    </source>
</evidence>
<keyword evidence="6 12" id="KW-0963">Cytoplasm</keyword>
<dbReference type="Gene3D" id="1.10.238.260">
    <property type="match status" value="1"/>
</dbReference>
<dbReference type="NCBIfam" id="TIGR00973">
    <property type="entry name" value="leuA_bact"/>
    <property type="match status" value="1"/>
</dbReference>
<evidence type="ECO:0000313" key="14">
    <source>
        <dbReference type="EMBL" id="HGH59862.1"/>
    </source>
</evidence>
<feature type="region of interest" description="Regulatory domain" evidence="12">
    <location>
        <begin position="391"/>
        <end position="511"/>
    </location>
</feature>
<gene>
    <name evidence="12" type="primary">leuA</name>
    <name evidence="14" type="ORF">ENV54_01035</name>
</gene>
<dbReference type="GO" id="GO:0030145">
    <property type="term" value="F:manganese ion binding"/>
    <property type="evidence" value="ECO:0007669"/>
    <property type="project" value="UniProtKB-UniRule"/>
</dbReference>
<accession>A0A7C4AQH6</accession>
<comment type="similarity">
    <text evidence="2 12">Belongs to the alpha-IPM synthase/homocitrate synthase family. LeuA type 1 subfamily.</text>
</comment>
<keyword evidence="11 12" id="KW-0100">Branched-chain amino acid biosynthesis</keyword>
<name>A0A7C4AQH6_9BACT</name>
<dbReference type="CDD" id="cd07940">
    <property type="entry name" value="DRE_TIM_IPMS"/>
    <property type="match status" value="1"/>
</dbReference>
<feature type="domain" description="Pyruvate carboxyltransferase" evidence="13">
    <location>
        <begin position="5"/>
        <end position="267"/>
    </location>
</feature>
<evidence type="ECO:0000256" key="12">
    <source>
        <dbReference type="HAMAP-Rule" id="MF_01025"/>
    </source>
</evidence>
<dbReference type="InterPro" id="IPR013709">
    <property type="entry name" value="2-isopropylmalate_synth_dimer"/>
</dbReference>
<feature type="binding site" evidence="12">
    <location>
        <position position="14"/>
    </location>
    <ligand>
        <name>Mn(2+)</name>
        <dbReference type="ChEBI" id="CHEBI:29035"/>
    </ligand>
</feature>
<dbReference type="GO" id="GO:0005737">
    <property type="term" value="C:cytoplasm"/>
    <property type="evidence" value="ECO:0007669"/>
    <property type="project" value="UniProtKB-UniRule"/>
</dbReference>
<evidence type="ECO:0000256" key="7">
    <source>
        <dbReference type="ARBA" id="ARBA00022605"/>
    </source>
</evidence>
<evidence type="ECO:0000256" key="5">
    <source>
        <dbReference type="ARBA" id="ARBA00022430"/>
    </source>
</evidence>
<comment type="pathway">
    <text evidence="1 12">Amino-acid biosynthesis; L-leucine biosynthesis; L-leucine from 3-methyl-2-oxobutanoate: step 1/4.</text>
</comment>
<dbReference type="FunFam" id="3.30.160.270:FF:000001">
    <property type="entry name" value="2-isopropylmalate synthase"/>
    <property type="match status" value="1"/>
</dbReference>
<dbReference type="EMBL" id="DTGT01000031">
    <property type="protein sequence ID" value="HGH59862.1"/>
    <property type="molecule type" value="Genomic_DNA"/>
</dbReference>
<comment type="subunit">
    <text evidence="12">Homodimer.</text>
</comment>
<dbReference type="GO" id="GO:0003852">
    <property type="term" value="F:2-isopropylmalate synthase activity"/>
    <property type="evidence" value="ECO:0007669"/>
    <property type="project" value="UniProtKB-UniRule"/>
</dbReference>
<evidence type="ECO:0000256" key="8">
    <source>
        <dbReference type="ARBA" id="ARBA00022679"/>
    </source>
</evidence>
<keyword evidence="14" id="KW-0012">Acyltransferase</keyword>
<feature type="binding site" evidence="12">
    <location>
        <position position="204"/>
    </location>
    <ligand>
        <name>Mn(2+)</name>
        <dbReference type="ChEBI" id="CHEBI:29035"/>
    </ligand>
</feature>
<evidence type="ECO:0000256" key="6">
    <source>
        <dbReference type="ARBA" id="ARBA00022490"/>
    </source>
</evidence>
<dbReference type="InterPro" id="IPR000891">
    <property type="entry name" value="PYR_CT"/>
</dbReference>
<evidence type="ECO:0000256" key="4">
    <source>
        <dbReference type="ARBA" id="ARBA00018198"/>
    </source>
</evidence>
<reference evidence="14" key="1">
    <citation type="journal article" date="2020" name="mSystems">
        <title>Genome- and Community-Level Interaction Insights into Carbon Utilization and Element Cycling Functions of Hydrothermarchaeota in Hydrothermal Sediment.</title>
        <authorList>
            <person name="Zhou Z."/>
            <person name="Liu Y."/>
            <person name="Xu W."/>
            <person name="Pan J."/>
            <person name="Luo Z.H."/>
            <person name="Li M."/>
        </authorList>
    </citation>
    <scope>NUCLEOTIDE SEQUENCE [LARGE SCALE GENOMIC DNA]</scope>
    <source>
        <strain evidence="14">SpSt-769</strain>
    </source>
</reference>
<keyword evidence="8 12" id="KW-0808">Transferase</keyword>
<dbReference type="InterPro" id="IPR013785">
    <property type="entry name" value="Aldolase_TIM"/>
</dbReference>
<keyword evidence="7 12" id="KW-0028">Amino-acid biosynthesis</keyword>
<dbReference type="NCBIfam" id="NF002087">
    <property type="entry name" value="PRK00915.1-4"/>
    <property type="match status" value="1"/>
</dbReference>
<dbReference type="InterPro" id="IPR050073">
    <property type="entry name" value="2-IPM_HCS-like"/>
</dbReference>
<keyword evidence="9 12" id="KW-0479">Metal-binding</keyword>
<evidence type="ECO:0000259" key="13">
    <source>
        <dbReference type="PROSITE" id="PS50991"/>
    </source>
</evidence>
<dbReference type="PROSITE" id="PS50991">
    <property type="entry name" value="PYR_CT"/>
    <property type="match status" value="1"/>
</dbReference>
<dbReference type="NCBIfam" id="NF002085">
    <property type="entry name" value="PRK00915.1-2"/>
    <property type="match status" value="1"/>
</dbReference>
<dbReference type="GO" id="GO:0009098">
    <property type="term" value="P:L-leucine biosynthetic process"/>
    <property type="evidence" value="ECO:0007669"/>
    <property type="project" value="UniProtKB-UniRule"/>
</dbReference>
<evidence type="ECO:0000256" key="1">
    <source>
        <dbReference type="ARBA" id="ARBA00004689"/>
    </source>
</evidence>
<comment type="cofactor">
    <cofactor evidence="12">
        <name>Mn(2+)</name>
        <dbReference type="ChEBI" id="CHEBI:29035"/>
    </cofactor>
</comment>
<keyword evidence="10 12" id="KW-0464">Manganese</keyword>
<dbReference type="FunFam" id="1.10.238.260:FF:000001">
    <property type="entry name" value="2-isopropylmalate synthase"/>
    <property type="match status" value="1"/>
</dbReference>
<dbReference type="NCBIfam" id="NF002086">
    <property type="entry name" value="PRK00915.1-3"/>
    <property type="match status" value="1"/>
</dbReference>
<dbReference type="FunFam" id="3.20.20.70:FF:000010">
    <property type="entry name" value="2-isopropylmalate synthase"/>
    <property type="match status" value="1"/>
</dbReference>